<proteinExistence type="predicted"/>
<keyword evidence="3" id="KW-1185">Reference proteome</keyword>
<feature type="domain" description="Heterokaryon incompatibility" evidence="1">
    <location>
        <begin position="190"/>
        <end position="356"/>
    </location>
</feature>
<organism evidence="2 3">
    <name type="scientific">Phomopsis amygdali</name>
    <name type="common">Fusicoccum amygdali</name>
    <dbReference type="NCBI Taxonomy" id="1214568"/>
    <lineage>
        <taxon>Eukaryota</taxon>
        <taxon>Fungi</taxon>
        <taxon>Dikarya</taxon>
        <taxon>Ascomycota</taxon>
        <taxon>Pezizomycotina</taxon>
        <taxon>Sordariomycetes</taxon>
        <taxon>Sordariomycetidae</taxon>
        <taxon>Diaporthales</taxon>
        <taxon>Diaporthaceae</taxon>
        <taxon>Diaporthe</taxon>
    </lineage>
</organism>
<dbReference type="AlphaFoldDB" id="A0AAD9SHR1"/>
<dbReference type="PANTHER" id="PTHR33112">
    <property type="entry name" value="DOMAIN PROTEIN, PUTATIVE-RELATED"/>
    <property type="match status" value="1"/>
</dbReference>
<protein>
    <recommendedName>
        <fullName evidence="1">Heterokaryon incompatibility domain-containing protein</fullName>
    </recommendedName>
</protein>
<evidence type="ECO:0000313" key="3">
    <source>
        <dbReference type="Proteomes" id="UP001265746"/>
    </source>
</evidence>
<sequence length="649" mass="74626">MAASADSPIAFAQLCKTCRQLEDLNAILNWWEDDLSEEGLWTYHDQWPGLLHLEASANSGCDFCRLLRETLLSAPEKRPWPNESHAGARIQIRRATHDDSDLRPLRLYGFEASLLGLKLYWNGELREVEVRKVFFQTWTKEQKHNFHTSEEYSFLPTRLLDLGEDTATVMKLHLVLRDEMPETEAQSAKYAALSYCWANAEAARLQSKTTSSNLRERLNGIKMDELSPVIQDAIEVCSKMSIRYLWVDALCILQGQEEAEVQDWDRESQQMSNVFGNASFTICATSSKSCQDRFLSKRCEVLPALNIRLRSEHCIGGQSQSYYCMALCSDNDLYRNNWLNELKNSKWHTRGWVYQELAMSPRLIIFTRHGVAFSSAENYICEDGTDSKWLRWSSYRLGRLPDSTLAKSPFSKFAADVHEISTKQFTHQTDRLPATASLARHVADLTGSKYLAGLFEDDLPRALLFHKEGSDTRQSFHERLHQLSEPGSTSRPSWSWAGLPGRSYHAEQIFPNRIAKVEFIEAVVVRRDETSFGRVLGGYLKIRVGMISLRDWVKGDEDVAKQALQGGYLNDSRGKMVQTCWDTYNSEAVDVLIDAVYLLRIMKEDDFEVHGLFVYPAERDGEFYRFGYWRVDPWVDEQISWETRTISLI</sequence>
<dbReference type="PANTHER" id="PTHR33112:SF16">
    <property type="entry name" value="HETEROKARYON INCOMPATIBILITY DOMAIN-CONTAINING PROTEIN"/>
    <property type="match status" value="1"/>
</dbReference>
<dbReference type="Pfam" id="PF06985">
    <property type="entry name" value="HET"/>
    <property type="match status" value="1"/>
</dbReference>
<name>A0AAD9SHR1_PHOAM</name>
<evidence type="ECO:0000313" key="2">
    <source>
        <dbReference type="EMBL" id="KAK2607759.1"/>
    </source>
</evidence>
<gene>
    <name evidence="2" type="ORF">N8I77_006411</name>
</gene>
<comment type="caution">
    <text evidence="2">The sequence shown here is derived from an EMBL/GenBank/DDBJ whole genome shotgun (WGS) entry which is preliminary data.</text>
</comment>
<evidence type="ECO:0000259" key="1">
    <source>
        <dbReference type="Pfam" id="PF06985"/>
    </source>
</evidence>
<dbReference type="Proteomes" id="UP001265746">
    <property type="component" value="Unassembled WGS sequence"/>
</dbReference>
<reference evidence="2" key="1">
    <citation type="submission" date="2023-06" db="EMBL/GenBank/DDBJ databases">
        <authorList>
            <person name="Noh H."/>
        </authorList>
    </citation>
    <scope>NUCLEOTIDE SEQUENCE</scope>
    <source>
        <strain evidence="2">DUCC20226</strain>
    </source>
</reference>
<dbReference type="EMBL" id="JAUJFL010000003">
    <property type="protein sequence ID" value="KAK2607759.1"/>
    <property type="molecule type" value="Genomic_DNA"/>
</dbReference>
<accession>A0AAD9SHR1</accession>
<dbReference type="InterPro" id="IPR010730">
    <property type="entry name" value="HET"/>
</dbReference>